<name>A0ABS5USV3_9BIFI</name>
<gene>
    <name evidence="1" type="ORF">JS528_11230</name>
</gene>
<evidence type="ECO:0000313" key="1">
    <source>
        <dbReference type="EMBL" id="MBT1173891.1"/>
    </source>
</evidence>
<organism evidence="1 2">
    <name type="scientific">Bifidobacterium santillanense</name>
    <dbReference type="NCBI Taxonomy" id="2809028"/>
    <lineage>
        <taxon>Bacteria</taxon>
        <taxon>Bacillati</taxon>
        <taxon>Actinomycetota</taxon>
        <taxon>Actinomycetes</taxon>
        <taxon>Bifidobacteriales</taxon>
        <taxon>Bifidobacteriaceae</taxon>
        <taxon>Bifidobacterium</taxon>
    </lineage>
</organism>
<reference evidence="1 2" key="1">
    <citation type="journal article" date="2021" name="Environ. Microbiol.">
        <title>Genetic insights into the dark matter of the mammalian gut microbiota through targeted genome reconstruction.</title>
        <authorList>
            <person name="Lugli G.A."/>
            <person name="Alessandri G."/>
            <person name="Milani C."/>
            <person name="Viappiani A."/>
            <person name="Fontana F."/>
            <person name="Tarracchini C."/>
            <person name="Mancabelli L."/>
            <person name="Argentini C."/>
            <person name="Ruiz L."/>
            <person name="Margolles A."/>
            <person name="van Sinderen D."/>
            <person name="Turroni F."/>
            <person name="Ventura M."/>
        </authorList>
    </citation>
    <scope>NUCLEOTIDE SEQUENCE [LARGE SCALE GENOMIC DNA]</scope>
    <source>
        <strain evidence="1 2">MA2</strain>
    </source>
</reference>
<keyword evidence="2" id="KW-1185">Reference proteome</keyword>
<dbReference type="EMBL" id="JAFEJS010000019">
    <property type="protein sequence ID" value="MBT1173891.1"/>
    <property type="molecule type" value="Genomic_DNA"/>
</dbReference>
<sequence length="78" mass="8988">MMWARVTTQGRQIRLTPNMVDVLLNALDKPVYPVNRNHRRTFEALQSYGLLTPVGYEKWSPTGEGWKIATQIKKGTEE</sequence>
<comment type="caution">
    <text evidence="1">The sequence shown here is derived from an EMBL/GenBank/DDBJ whole genome shotgun (WGS) entry which is preliminary data.</text>
</comment>
<proteinExistence type="predicted"/>
<dbReference type="RefSeq" id="WP_214359124.1">
    <property type="nucleotide sequence ID" value="NZ_JAFEJS010000019.1"/>
</dbReference>
<protein>
    <submittedName>
        <fullName evidence="1">Uncharacterized protein</fullName>
    </submittedName>
</protein>
<accession>A0ABS5USV3</accession>
<evidence type="ECO:0000313" key="2">
    <source>
        <dbReference type="Proteomes" id="UP000773064"/>
    </source>
</evidence>
<dbReference type="Proteomes" id="UP000773064">
    <property type="component" value="Unassembled WGS sequence"/>
</dbReference>